<accession>A0A9X5BKB1</accession>
<organism evidence="1 2">
    <name type="scientific">Parablautia muri</name>
    <dbReference type="NCBI Taxonomy" id="2320879"/>
    <lineage>
        <taxon>Bacteria</taxon>
        <taxon>Bacillati</taxon>
        <taxon>Bacillota</taxon>
        <taxon>Clostridia</taxon>
        <taxon>Lachnospirales</taxon>
        <taxon>Lachnospiraceae</taxon>
        <taxon>Parablautia</taxon>
    </lineage>
</organism>
<keyword evidence="2" id="KW-1185">Reference proteome</keyword>
<comment type="caution">
    <text evidence="1">The sequence shown here is derived from an EMBL/GenBank/DDBJ whole genome shotgun (WGS) entry which is preliminary data.</text>
</comment>
<feature type="non-terminal residue" evidence="1">
    <location>
        <position position="1"/>
    </location>
</feature>
<dbReference type="AlphaFoldDB" id="A0A9X5BKB1"/>
<protein>
    <submittedName>
        <fullName evidence="1">DNA topoisomerase III</fullName>
    </submittedName>
</protein>
<name>A0A9X5BKB1_9FIRM</name>
<gene>
    <name evidence="1" type="ORF">D5281_24760</name>
</gene>
<evidence type="ECO:0000313" key="2">
    <source>
        <dbReference type="Proteomes" id="UP001154420"/>
    </source>
</evidence>
<proteinExistence type="predicted"/>
<dbReference type="EMBL" id="QZDT01000133">
    <property type="protein sequence ID" value="NBJ95625.1"/>
    <property type="molecule type" value="Genomic_DNA"/>
</dbReference>
<reference evidence="1" key="1">
    <citation type="submission" date="2018-09" db="EMBL/GenBank/DDBJ databases">
        <title>Murine metabolic-syndrome-specific gut microbial biobank.</title>
        <authorList>
            <person name="Liu C."/>
        </authorList>
    </citation>
    <scope>NUCLEOTIDE SEQUENCE</scope>
    <source>
        <strain evidence="1">D42-62</strain>
    </source>
</reference>
<evidence type="ECO:0000313" key="1">
    <source>
        <dbReference type="EMBL" id="NBJ95625.1"/>
    </source>
</evidence>
<dbReference type="Proteomes" id="UP001154420">
    <property type="component" value="Unassembled WGS sequence"/>
</dbReference>
<sequence>NNLTQIAKGAADPGEFLSGIEAMARELVQTHTAALDGKKDLFREEKPSVGKCPRCGSPVHEGKKNYYCSNRECAFAMWKNDRFFEERKTAFSPKIAAALLKSGKVNVKKLYSPKTGKTYDGIIVLADTGGKYVNYRIEVRKN</sequence>